<reference evidence="3 5" key="3">
    <citation type="submission" date="2017-09" db="EMBL/GenBank/DDBJ databases">
        <title>FDA dAtabase for Regulatory Grade micrObial Sequences (FDA-ARGOS): Supporting development and validation of Infectious Disease Dx tests.</title>
        <authorList>
            <person name="Kerrigan L."/>
            <person name="Long C."/>
            <person name="Tallon L.J."/>
            <person name="Sadzewicz L."/>
            <person name="Ott S."/>
            <person name="Zhao X."/>
            <person name="Nagaraj S."/>
            <person name="Vavikolanu K."/>
            <person name="Aluvathingal J."/>
            <person name="Nadendla S."/>
            <person name="Sichtig H."/>
        </authorList>
    </citation>
    <scope>NUCLEOTIDE SEQUENCE [LARGE SCALE GENOMIC DNA]</scope>
    <source>
        <strain evidence="3 5">FDAARGOS_423</strain>
    </source>
</reference>
<dbReference type="EMBL" id="CP009225">
    <property type="protein sequence ID" value="AKC62100.1"/>
    <property type="molecule type" value="Genomic_DNA"/>
</dbReference>
<dbReference type="Proteomes" id="UP000223854">
    <property type="component" value="Unassembled WGS sequence"/>
</dbReference>
<dbReference type="EMBL" id="PDLH01000007">
    <property type="protein sequence ID" value="PHH00705.1"/>
    <property type="molecule type" value="Genomic_DNA"/>
</dbReference>
<name>A0A7X5SW80_CLOSG</name>
<evidence type="ECO:0000313" key="4">
    <source>
        <dbReference type="Proteomes" id="UP000033052"/>
    </source>
</evidence>
<dbReference type="RefSeq" id="WP_003490909.1">
    <property type="nucleotide sequence ID" value="NZ_CBCRVC010000022.1"/>
</dbReference>
<reference evidence="1" key="1">
    <citation type="submission" date="2014-08" db="EMBL/GenBank/DDBJ databases">
        <authorList>
            <person name="Kubiak A."/>
            <person name="Poehlein A."/>
            <person name="Daniel R."/>
            <person name="Minton N.P."/>
        </authorList>
    </citation>
    <scope>NUCLEOTIDE SEQUENCE</scope>
    <source>
        <strain evidence="1">NCIMB 10696</strain>
    </source>
</reference>
<sequence length="123" mass="14582">MFERIGGKDHLSLFTRDLSIKEEGIKNIKIASILNSKEVKIIDKPKDIKKLVDFFNSMHLIEIQQEEVTNSQFNISIQYKNQKLNFIMAKDKFKDGSRWYKMKGKDLENFKKLYNSLNYESIK</sequence>
<keyword evidence="5" id="KW-1185">Reference proteome</keyword>
<protein>
    <submittedName>
        <fullName evidence="2">Uncharacterized protein</fullName>
    </submittedName>
</protein>
<dbReference type="AlphaFoldDB" id="A0A7X5SW80"/>
<evidence type="ECO:0000313" key="2">
    <source>
        <dbReference type="EMBL" id="NFR60948.1"/>
    </source>
</evidence>
<evidence type="ECO:0000313" key="6">
    <source>
        <dbReference type="Proteomes" id="UP000486601"/>
    </source>
</evidence>
<dbReference type="EMBL" id="SXCS01000002">
    <property type="protein sequence ID" value="NFR60948.1"/>
    <property type="molecule type" value="Genomic_DNA"/>
</dbReference>
<evidence type="ECO:0000313" key="5">
    <source>
        <dbReference type="Proteomes" id="UP000223854"/>
    </source>
</evidence>
<evidence type="ECO:0000313" key="1">
    <source>
        <dbReference type="EMBL" id="AKC62100.1"/>
    </source>
</evidence>
<organism evidence="2 6">
    <name type="scientific">Clostridium sporogenes</name>
    <dbReference type="NCBI Taxonomy" id="1509"/>
    <lineage>
        <taxon>Bacteria</taxon>
        <taxon>Bacillati</taxon>
        <taxon>Bacillota</taxon>
        <taxon>Clostridia</taxon>
        <taxon>Eubacteriales</taxon>
        <taxon>Clostridiaceae</taxon>
        <taxon>Clostridium</taxon>
    </lineage>
</organism>
<accession>A0A7X5SW80</accession>
<dbReference type="Proteomes" id="UP000033052">
    <property type="component" value="Chromosome"/>
</dbReference>
<proteinExistence type="predicted"/>
<dbReference type="KEGG" id="cld:CLSPO_c13800"/>
<gene>
    <name evidence="1" type="ORF">CLSPO_c13800</name>
    <name evidence="3" type="ORF">CRX47_12895</name>
    <name evidence="2" type="ORF">FDF70_05385</name>
</gene>
<dbReference type="Proteomes" id="UP000486601">
    <property type="component" value="Unassembled WGS sequence"/>
</dbReference>
<reference evidence="1 4" key="2">
    <citation type="journal article" date="2015" name="PLoS ONE">
        <title>A universal mariner transposon system for forward genetic studies in the genus clostridium.</title>
        <authorList>
            <person name="Zhang Y."/>
            <person name="Grosse-Honebrink A."/>
            <person name="Minton N.P."/>
        </authorList>
    </citation>
    <scope>NUCLEOTIDE SEQUENCE [LARGE SCALE GENOMIC DNA]</scope>
    <source>
        <strain evidence="1 4">NCIMB 10696</strain>
    </source>
</reference>
<reference evidence="2 6" key="4">
    <citation type="submission" date="2019-04" db="EMBL/GenBank/DDBJ databases">
        <title>Genome sequencing of Clostridium botulinum Groups I-IV and Clostridium butyricum.</title>
        <authorList>
            <person name="Brunt J."/>
            <person name="Van Vliet A.H.M."/>
            <person name="Stringer S.C."/>
            <person name="Carter A.T."/>
            <person name="Peck M.W."/>
        </authorList>
    </citation>
    <scope>NUCLEOTIDE SEQUENCE [LARGE SCALE GENOMIC DNA]</scope>
    <source>
        <strain evidence="2 6">IFR 18/108</strain>
    </source>
</reference>
<dbReference type="GeneID" id="92940453"/>
<evidence type="ECO:0000313" key="3">
    <source>
        <dbReference type="EMBL" id="PHH00705.1"/>
    </source>
</evidence>